<evidence type="ECO:0000313" key="1">
    <source>
        <dbReference type="EMBL" id="KAK4118462.1"/>
    </source>
</evidence>
<sequence length="303" mass="34483">MDISPFVRLPEYPFVICKECRFACIADEVASHLNRHHRPIGSKERTEIGRAVREIPGIIHNQAQLRRFVYPPPTTEAIPFIAPPQADGLRCDTCSYIARTPQRIQAHCRERHGWRNDWQRGGNVAKRAKQERRLPWTAGIRCQRFFPSRAGSGWFEVGRGSAGEAASNGEGETLDQRLERMHGAQVARFQARRRGIEDGNDKAEPNRWLQRVGWAGHLAGLDRGRLGGSVEAIGPDEAVLRGMWESVERVAERARAAVLKRGGHAVLFEINKKEVHIKPSKPFEGRMEDDTWARYKEVYRKLL</sequence>
<reference evidence="1" key="2">
    <citation type="submission" date="2023-05" db="EMBL/GenBank/DDBJ databases">
        <authorList>
            <consortium name="Lawrence Berkeley National Laboratory"/>
            <person name="Steindorff A."/>
            <person name="Hensen N."/>
            <person name="Bonometti L."/>
            <person name="Westerberg I."/>
            <person name="Brannstrom I.O."/>
            <person name="Guillou S."/>
            <person name="Cros-Aarteil S."/>
            <person name="Calhoun S."/>
            <person name="Haridas S."/>
            <person name="Kuo A."/>
            <person name="Mondo S."/>
            <person name="Pangilinan J."/>
            <person name="Riley R."/>
            <person name="Labutti K."/>
            <person name="Andreopoulos B."/>
            <person name="Lipzen A."/>
            <person name="Chen C."/>
            <person name="Yanf M."/>
            <person name="Daum C."/>
            <person name="Ng V."/>
            <person name="Clum A."/>
            <person name="Ohm R."/>
            <person name="Martin F."/>
            <person name="Silar P."/>
            <person name="Natvig D."/>
            <person name="Lalanne C."/>
            <person name="Gautier V."/>
            <person name="Ament-Velasquez S.L."/>
            <person name="Kruys A."/>
            <person name="Hutchinson M.I."/>
            <person name="Powell A.J."/>
            <person name="Barry K."/>
            <person name="Miller A.N."/>
            <person name="Grigoriev I.V."/>
            <person name="Debuchy R."/>
            <person name="Gladieux P."/>
            <person name="Thoren M.H."/>
            <person name="Johannesson H."/>
        </authorList>
    </citation>
    <scope>NUCLEOTIDE SEQUENCE</scope>
    <source>
        <strain evidence="1">CBS 731.68</strain>
    </source>
</reference>
<accession>A0AAN6YYK8</accession>
<evidence type="ECO:0000313" key="2">
    <source>
        <dbReference type="Proteomes" id="UP001302602"/>
    </source>
</evidence>
<comment type="caution">
    <text evidence="1">The sequence shown here is derived from an EMBL/GenBank/DDBJ whole genome shotgun (WGS) entry which is preliminary data.</text>
</comment>
<dbReference type="EMBL" id="MU853268">
    <property type="protein sequence ID" value="KAK4118462.1"/>
    <property type="molecule type" value="Genomic_DNA"/>
</dbReference>
<dbReference type="InterPro" id="IPR022698">
    <property type="entry name" value="OrsD"/>
</dbReference>
<reference evidence="1" key="1">
    <citation type="journal article" date="2023" name="Mol. Phylogenet. Evol.">
        <title>Genome-scale phylogeny and comparative genomics of the fungal order Sordariales.</title>
        <authorList>
            <person name="Hensen N."/>
            <person name="Bonometti L."/>
            <person name="Westerberg I."/>
            <person name="Brannstrom I.O."/>
            <person name="Guillou S."/>
            <person name="Cros-Aarteil S."/>
            <person name="Calhoun S."/>
            <person name="Haridas S."/>
            <person name="Kuo A."/>
            <person name="Mondo S."/>
            <person name="Pangilinan J."/>
            <person name="Riley R."/>
            <person name="LaButti K."/>
            <person name="Andreopoulos B."/>
            <person name="Lipzen A."/>
            <person name="Chen C."/>
            <person name="Yan M."/>
            <person name="Daum C."/>
            <person name="Ng V."/>
            <person name="Clum A."/>
            <person name="Steindorff A."/>
            <person name="Ohm R.A."/>
            <person name="Martin F."/>
            <person name="Silar P."/>
            <person name="Natvig D.O."/>
            <person name="Lalanne C."/>
            <person name="Gautier V."/>
            <person name="Ament-Velasquez S.L."/>
            <person name="Kruys A."/>
            <person name="Hutchinson M.I."/>
            <person name="Powell A.J."/>
            <person name="Barry K."/>
            <person name="Miller A.N."/>
            <person name="Grigoriev I.V."/>
            <person name="Debuchy R."/>
            <person name="Gladieux P."/>
            <person name="Hiltunen Thoren M."/>
            <person name="Johannesson H."/>
        </authorList>
    </citation>
    <scope>NUCLEOTIDE SEQUENCE</scope>
    <source>
        <strain evidence="1">CBS 731.68</strain>
    </source>
</reference>
<name>A0AAN6YYK8_9PEZI</name>
<proteinExistence type="predicted"/>
<feature type="non-terminal residue" evidence="1">
    <location>
        <position position="303"/>
    </location>
</feature>
<gene>
    <name evidence="1" type="ORF">N657DRAFT_583588</name>
</gene>
<keyword evidence="2" id="KW-1185">Reference proteome</keyword>
<dbReference type="AlphaFoldDB" id="A0AAN6YYK8"/>
<dbReference type="RefSeq" id="XP_062642235.1">
    <property type="nucleotide sequence ID" value="XM_062789687.1"/>
</dbReference>
<organism evidence="1 2">
    <name type="scientific">Parathielavia appendiculata</name>
    <dbReference type="NCBI Taxonomy" id="2587402"/>
    <lineage>
        <taxon>Eukaryota</taxon>
        <taxon>Fungi</taxon>
        <taxon>Dikarya</taxon>
        <taxon>Ascomycota</taxon>
        <taxon>Pezizomycotina</taxon>
        <taxon>Sordariomycetes</taxon>
        <taxon>Sordariomycetidae</taxon>
        <taxon>Sordariales</taxon>
        <taxon>Chaetomiaceae</taxon>
        <taxon>Parathielavia</taxon>
    </lineage>
</organism>
<dbReference type="Pfam" id="PF12013">
    <property type="entry name" value="OrsD"/>
    <property type="match status" value="1"/>
</dbReference>
<dbReference type="GeneID" id="87826457"/>
<dbReference type="Proteomes" id="UP001302602">
    <property type="component" value="Unassembled WGS sequence"/>
</dbReference>
<protein>
    <submittedName>
        <fullName evidence="1">Uncharacterized protein</fullName>
    </submittedName>
</protein>